<dbReference type="EMBL" id="LCAE01000025">
    <property type="protein sequence ID" value="KKR85987.1"/>
    <property type="molecule type" value="Genomic_DNA"/>
</dbReference>
<name>A0A0G0XE05_9BACT</name>
<feature type="transmembrane region" description="Helical" evidence="1">
    <location>
        <begin position="7"/>
        <end position="27"/>
    </location>
</feature>
<feature type="transmembrane region" description="Helical" evidence="1">
    <location>
        <begin position="115"/>
        <end position="133"/>
    </location>
</feature>
<feature type="transmembrane region" description="Helical" evidence="1">
    <location>
        <begin position="352"/>
        <end position="371"/>
    </location>
</feature>
<sequence length="470" mass="53392">MLYKFRLIAICLVVLLFYGFVLNLYFAQDDFFHLKVSQTTGTLKEFVNLFSFSEFSERGGIYFYRPVFREGLFNIFYRIFGLNPLPFRLTQLLIHLVNIFLVYKLIFRITRKTNVALISSLVFGLSAANIAVLTYLAGGIQASGMTMFLLLSMIYFSKFKFIAFLFFVLGLASHELAVVYPLILVGLGIVEHRLKMRFIVPYLVTVLVYVFLQVKVIGLPLSEAEYGLSLSLPRILNSYVWYFAWSLSVPEMLLDFVGPEIKLNPNLMTYWGNYFKVIFPLFGAVLILLAIGLKDLIKNKLTWFFIFWFVVGISPVVFLPLHKSTYYLAPVLPAVGGILGLSFNGIYKKKRFLGYLFILAFIILSATTVNLSQTTYWAITRSGIAKNLIVDIKNAYPELPGGAIVYFMNDPDYPVINKEWGGSSKQAMVALSGSDALQLVYKDSSLRVYYEDGGPKPQEPFFSLRAKIGM</sequence>
<keyword evidence="1" id="KW-0812">Transmembrane</keyword>
<feature type="transmembrane region" description="Helical" evidence="1">
    <location>
        <begin position="85"/>
        <end position="103"/>
    </location>
</feature>
<dbReference type="AlphaFoldDB" id="A0A0G0XE05"/>
<proteinExistence type="predicted"/>
<protein>
    <recommendedName>
        <fullName evidence="4">Glycosyltransferase RgtA/B/C/D-like domain-containing protein</fullName>
    </recommendedName>
</protein>
<evidence type="ECO:0000313" key="3">
    <source>
        <dbReference type="Proteomes" id="UP000033858"/>
    </source>
</evidence>
<feature type="transmembrane region" description="Helical" evidence="1">
    <location>
        <begin position="270"/>
        <end position="291"/>
    </location>
</feature>
<reference evidence="2 3" key="1">
    <citation type="journal article" date="2015" name="Nature">
        <title>rRNA introns, odd ribosomes, and small enigmatic genomes across a large radiation of phyla.</title>
        <authorList>
            <person name="Brown C.T."/>
            <person name="Hug L.A."/>
            <person name="Thomas B.C."/>
            <person name="Sharon I."/>
            <person name="Castelle C.J."/>
            <person name="Singh A."/>
            <person name="Wilkins M.J."/>
            <person name="Williams K.H."/>
            <person name="Banfield J.F."/>
        </authorList>
    </citation>
    <scope>NUCLEOTIDE SEQUENCE [LARGE SCALE GENOMIC DNA]</scope>
</reference>
<feature type="transmembrane region" description="Helical" evidence="1">
    <location>
        <begin position="303"/>
        <end position="321"/>
    </location>
</feature>
<evidence type="ECO:0000313" key="2">
    <source>
        <dbReference type="EMBL" id="KKR85987.1"/>
    </source>
</evidence>
<accession>A0A0G0XE05</accession>
<comment type="caution">
    <text evidence="2">The sequence shown here is derived from an EMBL/GenBank/DDBJ whole genome shotgun (WGS) entry which is preliminary data.</text>
</comment>
<feature type="transmembrane region" description="Helical" evidence="1">
    <location>
        <begin position="327"/>
        <end position="347"/>
    </location>
</feature>
<keyword evidence="1" id="KW-1133">Transmembrane helix</keyword>
<gene>
    <name evidence="2" type="ORF">UU32_C0025G0010</name>
</gene>
<feature type="transmembrane region" description="Helical" evidence="1">
    <location>
        <begin position="163"/>
        <end position="187"/>
    </location>
</feature>
<dbReference type="Proteomes" id="UP000033858">
    <property type="component" value="Unassembled WGS sequence"/>
</dbReference>
<organism evidence="2 3">
    <name type="scientific">Candidatus Woesebacteria bacterium GW2011_GWB1_41_10</name>
    <dbReference type="NCBI Taxonomy" id="1618577"/>
    <lineage>
        <taxon>Bacteria</taxon>
        <taxon>Candidatus Woeseibacteriota</taxon>
    </lineage>
</organism>
<evidence type="ECO:0008006" key="4">
    <source>
        <dbReference type="Google" id="ProtNLM"/>
    </source>
</evidence>
<evidence type="ECO:0000256" key="1">
    <source>
        <dbReference type="SAM" id="Phobius"/>
    </source>
</evidence>
<feature type="transmembrane region" description="Helical" evidence="1">
    <location>
        <begin position="199"/>
        <end position="218"/>
    </location>
</feature>
<keyword evidence="1" id="KW-0472">Membrane</keyword>